<protein>
    <recommendedName>
        <fullName evidence="1">Pyrrolo-quinoline quinone repeat domain-containing protein</fullName>
    </recommendedName>
</protein>
<feature type="domain" description="Pyrrolo-quinoline quinone repeat" evidence="1">
    <location>
        <begin position="52"/>
        <end position="178"/>
    </location>
</feature>
<feature type="non-terminal residue" evidence="2">
    <location>
        <position position="247"/>
    </location>
</feature>
<proteinExistence type="predicted"/>
<dbReference type="InterPro" id="IPR011047">
    <property type="entry name" value="Quinoprotein_ADH-like_sf"/>
</dbReference>
<dbReference type="Gene3D" id="2.130.10.10">
    <property type="entry name" value="YVTN repeat-like/Quinoprotein amine dehydrogenase"/>
    <property type="match status" value="1"/>
</dbReference>
<dbReference type="EMBL" id="UINC01103534">
    <property type="protein sequence ID" value="SVC65988.1"/>
    <property type="molecule type" value="Genomic_DNA"/>
</dbReference>
<evidence type="ECO:0000313" key="2">
    <source>
        <dbReference type="EMBL" id="SVC65988.1"/>
    </source>
</evidence>
<sequence>MKRVLLKRILILIIGFLLFIDQQSFADNWSTWRGPYANGVCDEVDIADVWSKTENVLWRLELPGQAGSTPIIWGDNIFLTTVGDNNEDLLLMSIDINGVVRWNKKLGVGNRDVRRGEGNSASPSPCTDGQYVWAYFSTGDIGCYDFDGNQIWKGNLEKWYGDFNMYFVMASSPIVDGDRLYLQLIHSNIRDKNDKTAGLVLALDKLSGKEIWAHERQSDAHSECEHSYASPFLYRDNEQEFLLSHGA</sequence>
<accession>A0A382NZS0</accession>
<dbReference type="Pfam" id="PF13360">
    <property type="entry name" value="PQQ_2"/>
    <property type="match status" value="1"/>
</dbReference>
<gene>
    <name evidence="2" type="ORF">METZ01_LOCUS318842</name>
</gene>
<dbReference type="PANTHER" id="PTHR34512">
    <property type="entry name" value="CELL SURFACE PROTEIN"/>
    <property type="match status" value="1"/>
</dbReference>
<reference evidence="2" key="1">
    <citation type="submission" date="2018-05" db="EMBL/GenBank/DDBJ databases">
        <authorList>
            <person name="Lanie J.A."/>
            <person name="Ng W.-L."/>
            <person name="Kazmierczak K.M."/>
            <person name="Andrzejewski T.M."/>
            <person name="Davidsen T.M."/>
            <person name="Wayne K.J."/>
            <person name="Tettelin H."/>
            <person name="Glass J.I."/>
            <person name="Rusch D."/>
            <person name="Podicherti R."/>
            <person name="Tsui H.-C.T."/>
            <person name="Winkler M.E."/>
        </authorList>
    </citation>
    <scope>NUCLEOTIDE SEQUENCE</scope>
</reference>
<dbReference type="InterPro" id="IPR002372">
    <property type="entry name" value="PQQ_rpt_dom"/>
</dbReference>
<dbReference type="SUPFAM" id="SSF50998">
    <property type="entry name" value="Quinoprotein alcohol dehydrogenase-like"/>
    <property type="match status" value="1"/>
</dbReference>
<dbReference type="PANTHER" id="PTHR34512:SF30">
    <property type="entry name" value="OUTER MEMBRANE PROTEIN ASSEMBLY FACTOR BAMB"/>
    <property type="match status" value="1"/>
</dbReference>
<name>A0A382NZS0_9ZZZZ</name>
<dbReference type="InterPro" id="IPR015943">
    <property type="entry name" value="WD40/YVTN_repeat-like_dom_sf"/>
</dbReference>
<dbReference type="AlphaFoldDB" id="A0A382NZS0"/>
<evidence type="ECO:0000259" key="1">
    <source>
        <dbReference type="Pfam" id="PF13360"/>
    </source>
</evidence>
<organism evidence="2">
    <name type="scientific">marine metagenome</name>
    <dbReference type="NCBI Taxonomy" id="408172"/>
    <lineage>
        <taxon>unclassified sequences</taxon>
        <taxon>metagenomes</taxon>
        <taxon>ecological metagenomes</taxon>
    </lineage>
</organism>